<accession>A0ABR7M2K3</accession>
<dbReference type="EMBL" id="JABVEC010000070">
    <property type="protein sequence ID" value="MBC6471331.1"/>
    <property type="molecule type" value="Genomic_DNA"/>
</dbReference>
<feature type="transmembrane region" description="Helical" evidence="1">
    <location>
        <begin position="118"/>
        <end position="136"/>
    </location>
</feature>
<keyword evidence="4" id="KW-1185">Reference proteome</keyword>
<sequence length="294" mass="33362">MAFWILLSYWAWQNVHMALAVPLYLAAVFFVGGRQRALAGVLHQATHRTLMSNYKAGAVIGAVFAGYPLLQSFTGYRASHLGEHHGRLGDPARDPDYLQYQRYLLCGENLSREALKRHLLTIAGLRSTMSYIGYLLRERILTSGEKTRERWFRIVLTAVVVGLAAATGQLDLVLLYWIVPLITTQVWLGSIAELLEHYPVIETAPRIDIYMSWNRHYSPMARFLLGEREGEGYHLVHHLFPRVPLWRLKEVDQILLRDPEYAALQRLEGVYAAMSSIYALLPERRGAVAGGAMT</sequence>
<evidence type="ECO:0000313" key="3">
    <source>
        <dbReference type="EMBL" id="MBC6471331.1"/>
    </source>
</evidence>
<feature type="transmembrane region" description="Helical" evidence="1">
    <location>
        <begin position="12"/>
        <end position="32"/>
    </location>
</feature>
<dbReference type="Proteomes" id="UP000805614">
    <property type="component" value="Unassembled WGS sequence"/>
</dbReference>
<organism evidence="3 4">
    <name type="scientific">Actinomadura alba</name>
    <dbReference type="NCBI Taxonomy" id="406431"/>
    <lineage>
        <taxon>Bacteria</taxon>
        <taxon>Bacillati</taxon>
        <taxon>Actinomycetota</taxon>
        <taxon>Actinomycetes</taxon>
        <taxon>Streptosporangiales</taxon>
        <taxon>Thermomonosporaceae</taxon>
        <taxon>Actinomadura</taxon>
    </lineage>
</organism>
<comment type="caution">
    <text evidence="3">The sequence shown here is derived from an EMBL/GenBank/DDBJ whole genome shotgun (WGS) entry which is preliminary data.</text>
</comment>
<feature type="transmembrane region" description="Helical" evidence="1">
    <location>
        <begin position="53"/>
        <end position="70"/>
    </location>
</feature>
<proteinExistence type="predicted"/>
<reference evidence="3 4" key="1">
    <citation type="submission" date="2020-06" db="EMBL/GenBank/DDBJ databases">
        <title>Actinomadura xiongansis sp. nov., isolated from soil of Baiyangdian.</title>
        <authorList>
            <person name="Zhang X."/>
        </authorList>
    </citation>
    <scope>NUCLEOTIDE SEQUENCE [LARGE SCALE GENOMIC DNA]</scope>
    <source>
        <strain evidence="3 4">HBUM206468</strain>
    </source>
</reference>
<dbReference type="InterPro" id="IPR005804">
    <property type="entry name" value="FA_desaturase_dom"/>
</dbReference>
<keyword evidence="1" id="KW-1133">Transmembrane helix</keyword>
<name>A0ABR7M2K3_9ACTN</name>
<evidence type="ECO:0000256" key="1">
    <source>
        <dbReference type="SAM" id="Phobius"/>
    </source>
</evidence>
<evidence type="ECO:0000259" key="2">
    <source>
        <dbReference type="Pfam" id="PF00487"/>
    </source>
</evidence>
<protein>
    <submittedName>
        <fullName evidence="3">Fatty acid desaturase</fullName>
    </submittedName>
</protein>
<keyword evidence="1" id="KW-0812">Transmembrane</keyword>
<gene>
    <name evidence="3" type="ORF">HKK74_38480</name>
</gene>
<feature type="transmembrane region" description="Helical" evidence="1">
    <location>
        <begin position="156"/>
        <end position="179"/>
    </location>
</feature>
<feature type="domain" description="Fatty acid desaturase" evidence="2">
    <location>
        <begin position="23"/>
        <end position="261"/>
    </location>
</feature>
<evidence type="ECO:0000313" key="4">
    <source>
        <dbReference type="Proteomes" id="UP000805614"/>
    </source>
</evidence>
<dbReference type="Pfam" id="PF00487">
    <property type="entry name" value="FA_desaturase"/>
    <property type="match status" value="1"/>
</dbReference>
<keyword evidence="1" id="KW-0472">Membrane</keyword>